<dbReference type="Proteomes" id="UP000800094">
    <property type="component" value="Unassembled WGS sequence"/>
</dbReference>
<dbReference type="CDD" id="cd00067">
    <property type="entry name" value="GAL4"/>
    <property type="match status" value="1"/>
</dbReference>
<dbReference type="GeneID" id="54585921"/>
<dbReference type="PRINTS" id="PR00755">
    <property type="entry name" value="AFLATOXINBRP"/>
</dbReference>
<accession>A0A6A6J3E6</accession>
<dbReference type="GO" id="GO:0008270">
    <property type="term" value="F:zinc ion binding"/>
    <property type="evidence" value="ECO:0007669"/>
    <property type="project" value="InterPro"/>
</dbReference>
<dbReference type="EMBL" id="ML987189">
    <property type="protein sequence ID" value="KAF2257229.1"/>
    <property type="molecule type" value="Genomic_DNA"/>
</dbReference>
<sequence length="566" mass="63268">MCEDDLFEGWLSVPSMECLLDYQTQTQLEDASHLAMEPGIQQSNNRDQTNLRMGVGEVDQSYGSYSMGANSEYPLIAASAQSKPDASAANCAARKRRGHTKSRLGCLGCKKRKIKCQETWPSCANCIKRGCACSYPTVFKYTQHDRIVSDALGDPRPIVRLSDTPKPPTYNANDMRLFHHFLVTAHPNIPAEYEEVWVREVPAVSHYHEYLMHAILAIAGSHLDLHIDNPTTSPALKHRQKAIKGLEEAFTRWPPKAHEAHVMLATSYLLAFQSAYIPDGFLDHVLSLRGCAFLSQTILSHQLEGVFSIEPNMHGACAEWKMENFPALDQQLASDGLHSISRIALRLATYSTHKIERALITQLAECIRPLLVPLGRPGLSPSSAPAVTAGSDMLAAAFLGKPFEDLLLRSEPAVQFEEISWDTITEVPPDRKPEPLSSFNALIASAVIISTWPHEEVLRLFSPSNVLGSIVLAHFCCVRFVIAPLSVPEPVKRAPMKALVEWMEKILDAVEDDDEVQWTKYVEWPQKILTTIRYCLNQKRNLTFGDLHDILINDPAVFREGRLKEL</sequence>
<dbReference type="Gene3D" id="4.10.240.10">
    <property type="entry name" value="Zn(2)-C6 fungal-type DNA-binding domain"/>
    <property type="match status" value="1"/>
</dbReference>
<evidence type="ECO:0000259" key="2">
    <source>
        <dbReference type="PROSITE" id="PS50048"/>
    </source>
</evidence>
<name>A0A6A6J3E6_9PLEO</name>
<reference evidence="3" key="1">
    <citation type="journal article" date="2020" name="Stud. Mycol.">
        <title>101 Dothideomycetes genomes: a test case for predicting lifestyles and emergence of pathogens.</title>
        <authorList>
            <person name="Haridas S."/>
            <person name="Albert R."/>
            <person name="Binder M."/>
            <person name="Bloem J."/>
            <person name="Labutti K."/>
            <person name="Salamov A."/>
            <person name="Andreopoulos B."/>
            <person name="Baker S."/>
            <person name="Barry K."/>
            <person name="Bills G."/>
            <person name="Bluhm B."/>
            <person name="Cannon C."/>
            <person name="Castanera R."/>
            <person name="Culley D."/>
            <person name="Daum C."/>
            <person name="Ezra D."/>
            <person name="Gonzalez J."/>
            <person name="Henrissat B."/>
            <person name="Kuo A."/>
            <person name="Liang C."/>
            <person name="Lipzen A."/>
            <person name="Lutzoni F."/>
            <person name="Magnuson J."/>
            <person name="Mondo S."/>
            <person name="Nolan M."/>
            <person name="Ohm R."/>
            <person name="Pangilinan J."/>
            <person name="Park H.-J."/>
            <person name="Ramirez L."/>
            <person name="Alfaro M."/>
            <person name="Sun H."/>
            <person name="Tritt A."/>
            <person name="Yoshinaga Y."/>
            <person name="Zwiers L.-H."/>
            <person name="Turgeon B."/>
            <person name="Goodwin S."/>
            <person name="Spatafora J."/>
            <person name="Crous P."/>
            <person name="Grigoriev I."/>
        </authorList>
    </citation>
    <scope>NUCLEOTIDE SEQUENCE</scope>
    <source>
        <strain evidence="3">CBS 122368</strain>
    </source>
</reference>
<evidence type="ECO:0000313" key="4">
    <source>
        <dbReference type="Proteomes" id="UP000800094"/>
    </source>
</evidence>
<dbReference type="PROSITE" id="PS50048">
    <property type="entry name" value="ZN2_CY6_FUNGAL_2"/>
    <property type="match status" value="1"/>
</dbReference>
<feature type="domain" description="Zn(2)-C6 fungal-type" evidence="2">
    <location>
        <begin position="105"/>
        <end position="135"/>
    </location>
</feature>
<evidence type="ECO:0000313" key="3">
    <source>
        <dbReference type="EMBL" id="KAF2257229.1"/>
    </source>
</evidence>
<dbReference type="SUPFAM" id="SSF57701">
    <property type="entry name" value="Zn2/Cys6 DNA-binding domain"/>
    <property type="match status" value="1"/>
</dbReference>
<evidence type="ECO:0000256" key="1">
    <source>
        <dbReference type="ARBA" id="ARBA00023242"/>
    </source>
</evidence>
<dbReference type="PANTHER" id="PTHR47784:SF7">
    <property type="entry name" value="ZN(II)2CYS6 TRANSCRIPTION FACTOR (EUROFUNG)"/>
    <property type="match status" value="1"/>
</dbReference>
<keyword evidence="4" id="KW-1185">Reference proteome</keyword>
<dbReference type="GO" id="GO:0001228">
    <property type="term" value="F:DNA-binding transcription activator activity, RNA polymerase II-specific"/>
    <property type="evidence" value="ECO:0007669"/>
    <property type="project" value="TreeGrafter"/>
</dbReference>
<dbReference type="InterPro" id="IPR053157">
    <property type="entry name" value="Sterol_Uptake_Regulator"/>
</dbReference>
<dbReference type="AlphaFoldDB" id="A0A6A6J3E6"/>
<organism evidence="3 4">
    <name type="scientific">Trematosphaeria pertusa</name>
    <dbReference type="NCBI Taxonomy" id="390896"/>
    <lineage>
        <taxon>Eukaryota</taxon>
        <taxon>Fungi</taxon>
        <taxon>Dikarya</taxon>
        <taxon>Ascomycota</taxon>
        <taxon>Pezizomycotina</taxon>
        <taxon>Dothideomycetes</taxon>
        <taxon>Pleosporomycetidae</taxon>
        <taxon>Pleosporales</taxon>
        <taxon>Massarineae</taxon>
        <taxon>Trematosphaeriaceae</taxon>
        <taxon>Trematosphaeria</taxon>
    </lineage>
</organism>
<dbReference type="PROSITE" id="PS00463">
    <property type="entry name" value="ZN2_CY6_FUNGAL_1"/>
    <property type="match status" value="1"/>
</dbReference>
<dbReference type="PANTHER" id="PTHR47784">
    <property type="entry name" value="STEROL UPTAKE CONTROL PROTEIN 2"/>
    <property type="match status" value="1"/>
</dbReference>
<dbReference type="OrthoDB" id="416217at2759"/>
<dbReference type="SMART" id="SM00066">
    <property type="entry name" value="GAL4"/>
    <property type="match status" value="1"/>
</dbReference>
<dbReference type="InterPro" id="IPR036864">
    <property type="entry name" value="Zn2-C6_fun-type_DNA-bd_sf"/>
</dbReference>
<proteinExistence type="predicted"/>
<dbReference type="Pfam" id="PF00172">
    <property type="entry name" value="Zn_clus"/>
    <property type="match status" value="1"/>
</dbReference>
<dbReference type="InterPro" id="IPR001138">
    <property type="entry name" value="Zn2Cys6_DnaBD"/>
</dbReference>
<dbReference type="RefSeq" id="XP_033692233.1">
    <property type="nucleotide sequence ID" value="XM_033832591.1"/>
</dbReference>
<protein>
    <recommendedName>
        <fullName evidence="2">Zn(2)-C6 fungal-type domain-containing protein</fullName>
    </recommendedName>
</protein>
<keyword evidence="1" id="KW-0539">Nucleus</keyword>
<gene>
    <name evidence="3" type="ORF">BU26DRAFT_558628</name>
</gene>